<dbReference type="FunFam" id="3.40.30.10:FF:000118">
    <property type="entry name" value="Peroxiredoxin AhpE"/>
    <property type="match status" value="1"/>
</dbReference>
<proteinExistence type="inferred from homology"/>
<dbReference type="EMBL" id="BMHI01000005">
    <property type="protein sequence ID" value="GGB41726.1"/>
    <property type="molecule type" value="Genomic_DNA"/>
</dbReference>
<evidence type="ECO:0000256" key="4">
    <source>
        <dbReference type="ARBA" id="ARBA00023284"/>
    </source>
</evidence>
<feature type="active site" description="Cysteine sulfenic acid (-SOH) intermediate; for peroxidase activity" evidence="14">
    <location>
        <position position="49"/>
    </location>
</feature>
<feature type="domain" description="Thioredoxin" evidence="15">
    <location>
        <begin position="6"/>
        <end position="156"/>
    </location>
</feature>
<gene>
    <name evidence="16" type="primary">ahpC</name>
    <name evidence="16" type="ORF">GCM10011492_35840</name>
</gene>
<keyword evidence="2" id="KW-0049">Antioxidant</keyword>
<comment type="catalytic activity">
    <reaction evidence="6">
        <text>[mycoredoxin]-L-dithiol + a hydroperoxide = [mycoredoxin]-L-disulfide + an alcohol + H2O</text>
        <dbReference type="Rhea" id="RHEA:62640"/>
        <dbReference type="Rhea" id="RHEA-COMP:16137"/>
        <dbReference type="Rhea" id="RHEA-COMP:16138"/>
        <dbReference type="ChEBI" id="CHEBI:15377"/>
        <dbReference type="ChEBI" id="CHEBI:29950"/>
        <dbReference type="ChEBI" id="CHEBI:30879"/>
        <dbReference type="ChEBI" id="CHEBI:35924"/>
        <dbReference type="ChEBI" id="CHEBI:50058"/>
        <dbReference type="EC" id="1.11.1.29"/>
    </reaction>
</comment>
<accession>A0A916WZB8</accession>
<evidence type="ECO:0000256" key="11">
    <source>
        <dbReference type="ARBA" id="ARBA00068979"/>
    </source>
</evidence>
<dbReference type="InterPro" id="IPR000866">
    <property type="entry name" value="AhpC/TSA"/>
</dbReference>
<evidence type="ECO:0000313" key="16">
    <source>
        <dbReference type="EMBL" id="GGB41726.1"/>
    </source>
</evidence>
<evidence type="ECO:0000259" key="15">
    <source>
        <dbReference type="PROSITE" id="PS51352"/>
    </source>
</evidence>
<comment type="caution">
    <text evidence="16">The sequence shown here is derived from an EMBL/GenBank/DDBJ whole genome shotgun (WGS) entry which is preliminary data.</text>
</comment>
<evidence type="ECO:0000256" key="9">
    <source>
        <dbReference type="ARBA" id="ARBA00065226"/>
    </source>
</evidence>
<dbReference type="InterPro" id="IPR024706">
    <property type="entry name" value="Peroxiredoxin_AhpC-typ"/>
</dbReference>
<evidence type="ECO:0000256" key="5">
    <source>
        <dbReference type="ARBA" id="ARBA00032824"/>
    </source>
</evidence>
<comment type="function">
    <text evidence="7">Thiol-specific peroxidase that catalyzes the reduction of hydrogen peroxide and organic hydroperoxides to water and alcohols, respectively. Plays a role in cell protection against oxidative stress by detoxifying peroxides. May represent an important antioxidant defense against cytotoxic peroxides, especially peroxynitrite, which can be formed by activated macrophages during infection.</text>
</comment>
<dbReference type="PIRSF" id="PIRSF000239">
    <property type="entry name" value="AHPC"/>
    <property type="match status" value="1"/>
</dbReference>
<organism evidence="16 17">
    <name type="scientific">Flexivirga endophytica</name>
    <dbReference type="NCBI Taxonomy" id="1849103"/>
    <lineage>
        <taxon>Bacteria</taxon>
        <taxon>Bacillati</taxon>
        <taxon>Actinomycetota</taxon>
        <taxon>Actinomycetes</taxon>
        <taxon>Micrococcales</taxon>
        <taxon>Dermacoccaceae</taxon>
        <taxon>Flexivirga</taxon>
    </lineage>
</organism>
<reference evidence="16" key="1">
    <citation type="journal article" date="2014" name="Int. J. Syst. Evol. Microbiol.">
        <title>Complete genome sequence of Corynebacterium casei LMG S-19264T (=DSM 44701T), isolated from a smear-ripened cheese.</title>
        <authorList>
            <consortium name="US DOE Joint Genome Institute (JGI-PGF)"/>
            <person name="Walter F."/>
            <person name="Albersmeier A."/>
            <person name="Kalinowski J."/>
            <person name="Ruckert C."/>
        </authorList>
    </citation>
    <scope>NUCLEOTIDE SEQUENCE</scope>
    <source>
        <strain evidence="16">CGMCC 1.15085</strain>
    </source>
</reference>
<dbReference type="AlphaFoldDB" id="A0A916WZB8"/>
<keyword evidence="3" id="KW-0560">Oxidoreductase</keyword>
<dbReference type="CDD" id="cd03018">
    <property type="entry name" value="PRX_AhpE_like"/>
    <property type="match status" value="1"/>
</dbReference>
<dbReference type="PANTHER" id="PTHR43110:SF1">
    <property type="entry name" value="THIOL PEROXIDASE"/>
    <property type="match status" value="1"/>
</dbReference>
<dbReference type="SUPFAM" id="SSF52833">
    <property type="entry name" value="Thioredoxin-like"/>
    <property type="match status" value="1"/>
</dbReference>
<dbReference type="GO" id="GO:0004601">
    <property type="term" value="F:peroxidase activity"/>
    <property type="evidence" value="ECO:0007669"/>
    <property type="project" value="UniProtKB-KW"/>
</dbReference>
<evidence type="ECO:0000256" key="6">
    <source>
        <dbReference type="ARBA" id="ARBA00052774"/>
    </source>
</evidence>
<name>A0A916WZB8_9MICO</name>
<dbReference type="PROSITE" id="PS51352">
    <property type="entry name" value="THIOREDOXIN_2"/>
    <property type="match status" value="1"/>
</dbReference>
<dbReference type="Gene3D" id="3.40.30.10">
    <property type="entry name" value="Glutaredoxin"/>
    <property type="match status" value="1"/>
</dbReference>
<evidence type="ECO:0000256" key="14">
    <source>
        <dbReference type="PIRSR" id="PIRSR000239-1"/>
    </source>
</evidence>
<keyword evidence="4" id="KW-0676">Redox-active center</keyword>
<keyword evidence="1" id="KW-0575">Peroxidase</keyword>
<evidence type="ECO:0000256" key="2">
    <source>
        <dbReference type="ARBA" id="ARBA00022862"/>
    </source>
</evidence>
<dbReference type="InterPro" id="IPR036249">
    <property type="entry name" value="Thioredoxin-like_sf"/>
</dbReference>
<dbReference type="PANTHER" id="PTHR43110">
    <property type="entry name" value="THIOL PEROXIDASE"/>
    <property type="match status" value="1"/>
</dbReference>
<evidence type="ECO:0000256" key="7">
    <source>
        <dbReference type="ARBA" id="ARBA00056930"/>
    </source>
</evidence>
<evidence type="ECO:0000256" key="12">
    <source>
        <dbReference type="ARBA" id="ARBA00082991"/>
    </source>
</evidence>
<evidence type="ECO:0000256" key="10">
    <source>
        <dbReference type="ARBA" id="ARBA00067009"/>
    </source>
</evidence>
<dbReference type="RefSeq" id="WP_188838384.1">
    <property type="nucleotide sequence ID" value="NZ_BMHI01000005.1"/>
</dbReference>
<dbReference type="InterPro" id="IPR013766">
    <property type="entry name" value="Thioredoxin_domain"/>
</dbReference>
<sequence length="156" mass="17004">MTDTRAAVGDMAPDFTLQNQHGESVSLRERVADKPVLLVFYPFAWSGICTGELCGIRDDIAGFTGDGRAEVLAISCDPMFTLRAWSEAEHYDFDLLSDFWPHGEVASAYGVFNGEAGMAIRGTFLVDGEGTIRWSQVNGPGEARDFEGYRDALAAL</sequence>
<dbReference type="InterPro" id="IPR050455">
    <property type="entry name" value="Tpx_Peroxidase_subfamily"/>
</dbReference>
<dbReference type="EC" id="1.11.1.29" evidence="10"/>
<evidence type="ECO:0000256" key="13">
    <source>
        <dbReference type="ARBA" id="ARBA00083736"/>
    </source>
</evidence>
<dbReference type="Pfam" id="PF00578">
    <property type="entry name" value="AhpC-TSA"/>
    <property type="match status" value="1"/>
</dbReference>
<evidence type="ECO:0000256" key="8">
    <source>
        <dbReference type="ARBA" id="ARBA00060973"/>
    </source>
</evidence>
<comment type="similarity">
    <text evidence="8">Belongs to the peroxiredoxin family. AhpE subfamily.</text>
</comment>
<evidence type="ECO:0000256" key="3">
    <source>
        <dbReference type="ARBA" id="ARBA00023002"/>
    </source>
</evidence>
<evidence type="ECO:0000256" key="1">
    <source>
        <dbReference type="ARBA" id="ARBA00022559"/>
    </source>
</evidence>
<reference evidence="16" key="2">
    <citation type="submission" date="2020-09" db="EMBL/GenBank/DDBJ databases">
        <authorList>
            <person name="Sun Q."/>
            <person name="Zhou Y."/>
        </authorList>
    </citation>
    <scope>NUCLEOTIDE SEQUENCE</scope>
    <source>
        <strain evidence="16">CGMCC 1.15085</strain>
    </source>
</reference>
<evidence type="ECO:0000313" key="17">
    <source>
        <dbReference type="Proteomes" id="UP000636793"/>
    </source>
</evidence>
<keyword evidence="17" id="KW-1185">Reference proteome</keyword>
<comment type="subunit">
    <text evidence="9">Homodimer. Forms both dimers and octamers; a tightly-associated dimer and a ring-like octamer.</text>
</comment>
<dbReference type="Proteomes" id="UP000636793">
    <property type="component" value="Unassembled WGS sequence"/>
</dbReference>
<protein>
    <recommendedName>
        <fullName evidence="11">Alkyl hydroperoxide reductase E</fullName>
        <ecNumber evidence="10">1.11.1.29</ecNumber>
    </recommendedName>
    <alternativeName>
        <fullName evidence="12">Mycoredoxin-dependent peroxiredoxin</fullName>
    </alternativeName>
    <alternativeName>
        <fullName evidence="13">Peroxiredoxin AhpE</fullName>
    </alternativeName>
    <alternativeName>
        <fullName evidence="5">Thioredoxin peroxidase</fullName>
    </alternativeName>
</protein>